<dbReference type="Gene3D" id="2.115.10.10">
    <property type="entry name" value="Tachylectin 2"/>
    <property type="match status" value="1"/>
</dbReference>
<comment type="caution">
    <text evidence="3">The sequence shown here is derived from an EMBL/GenBank/DDBJ whole genome shotgun (WGS) entry which is preliminary data.</text>
</comment>
<name>A0ABW6XZQ2_9ACTN</name>
<accession>A0ABW6XZQ2</accession>
<evidence type="ECO:0000256" key="1">
    <source>
        <dbReference type="ARBA" id="ARBA00022729"/>
    </source>
</evidence>
<dbReference type="PANTHER" id="PTHR46580">
    <property type="entry name" value="SENSOR KINASE-RELATED"/>
    <property type="match status" value="1"/>
</dbReference>
<protein>
    <submittedName>
        <fullName evidence="3">FG-GAP repeat domain-containing protein</fullName>
    </submittedName>
</protein>
<evidence type="ECO:0000313" key="4">
    <source>
        <dbReference type="Proteomes" id="UP001602370"/>
    </source>
</evidence>
<reference evidence="3 4" key="1">
    <citation type="submission" date="2024-10" db="EMBL/GenBank/DDBJ databases">
        <title>The Natural Products Discovery Center: Release of the First 8490 Sequenced Strains for Exploring Actinobacteria Biosynthetic Diversity.</title>
        <authorList>
            <person name="Kalkreuter E."/>
            <person name="Kautsar S.A."/>
            <person name="Yang D."/>
            <person name="Bader C.D."/>
            <person name="Teijaro C.N."/>
            <person name="Fluegel L."/>
            <person name="Davis C.M."/>
            <person name="Simpson J.R."/>
            <person name="Lauterbach L."/>
            <person name="Steele A.D."/>
            <person name="Gui C."/>
            <person name="Meng S."/>
            <person name="Li G."/>
            <person name="Viehrig K."/>
            <person name="Ye F."/>
            <person name="Su P."/>
            <person name="Kiefer A.F."/>
            <person name="Nichols A."/>
            <person name="Cepeda A.J."/>
            <person name="Yan W."/>
            <person name="Fan B."/>
            <person name="Jiang Y."/>
            <person name="Adhikari A."/>
            <person name="Zheng C.-J."/>
            <person name="Schuster L."/>
            <person name="Cowan T.M."/>
            <person name="Smanski M.J."/>
            <person name="Chevrette M.G."/>
            <person name="De Carvalho L.P.S."/>
            <person name="Shen B."/>
        </authorList>
    </citation>
    <scope>NUCLEOTIDE SEQUENCE [LARGE SCALE GENOMIC DNA]</scope>
    <source>
        <strain evidence="3 4">NPDC012605</strain>
    </source>
</reference>
<feature type="signal peptide" evidence="2">
    <location>
        <begin position="1"/>
        <end position="31"/>
    </location>
</feature>
<dbReference type="Proteomes" id="UP001602370">
    <property type="component" value="Unassembled WGS sequence"/>
</dbReference>
<dbReference type="InterPro" id="IPR028994">
    <property type="entry name" value="Integrin_alpha_N"/>
</dbReference>
<evidence type="ECO:0000256" key="2">
    <source>
        <dbReference type="SAM" id="SignalP"/>
    </source>
</evidence>
<dbReference type="SUPFAM" id="SSF69318">
    <property type="entry name" value="Integrin alpha N-terminal domain"/>
    <property type="match status" value="1"/>
</dbReference>
<keyword evidence="4" id="KW-1185">Reference proteome</keyword>
<proteinExistence type="predicted"/>
<organism evidence="3 4">
    <name type="scientific">Streptomyces flavochromogenes</name>
    <dbReference type="NCBI Taxonomy" id="68199"/>
    <lineage>
        <taxon>Bacteria</taxon>
        <taxon>Bacillati</taxon>
        <taxon>Actinomycetota</taxon>
        <taxon>Actinomycetes</taxon>
        <taxon>Kitasatosporales</taxon>
        <taxon>Streptomycetaceae</taxon>
        <taxon>Streptomyces</taxon>
    </lineage>
</organism>
<keyword evidence="1 2" id="KW-0732">Signal</keyword>
<dbReference type="InterPro" id="IPR013517">
    <property type="entry name" value="FG-GAP"/>
</dbReference>
<dbReference type="RefSeq" id="WP_388310267.1">
    <property type="nucleotide sequence ID" value="NZ_JBIBDZ010000011.1"/>
</dbReference>
<dbReference type="Pfam" id="PF13517">
    <property type="entry name" value="FG-GAP_3"/>
    <property type="match status" value="1"/>
</dbReference>
<gene>
    <name evidence="3" type="ORF">ACFY8C_31730</name>
</gene>
<dbReference type="PANTHER" id="PTHR46580:SF4">
    <property type="entry name" value="ATP_GTP-BINDING PROTEIN"/>
    <property type="match status" value="1"/>
</dbReference>
<sequence length="578" mass="60807">MRDITRRAAALSAAAGLFTAATLLAPHSATAAGELRLAGYDVVAAPGSAPRFFPVVQSGPVSGKVVIAVGTKPMTDPAGNGAGFPQGYRARGNECEQPAGYIGVFVCDGAPYQQPDALVPADASDATLYWGFAHLSAGGDLKAAVEAARTAGARPADGRHGTGQVTVTSRAHALLNTGGFHAESVPDGGTAHQQLRVHANDAGQLTLRFDHAQGQLTRNAPPIRIGRVTTDSGATCEIRHATLPGSVPNLACDLEAGDHVIGYDLAGDPGQYAQSLQAHTRYDIYDLGVWDESDVKQSSRPFAVQGRTILPWHGLHARDTTGTLWEYGGTRRATAPLHERTGTGPGWQAYTAVTSLSPYRQGPYFRNVVAPSAATRGLGDLVARDTGGTLWYYHRQTGNSGGDFAPRVKAGAGWNIYDRITGAGDLDRNGSMDLLARDKTGALWLYKGTGSFTGARFKDRVKVGGGWGGYNQLSGGADLTGDGRSDLLARDRAGILWLYQGSESGTSLYTTRTRIGAGWNAYNQLVVAGDLTDDGNADAVARDTTGILWLYQGTGKTTTPFVGRAKIGTGWGTYNLVF</sequence>
<dbReference type="EMBL" id="JBIBDZ010000011">
    <property type="protein sequence ID" value="MFF5922850.1"/>
    <property type="molecule type" value="Genomic_DNA"/>
</dbReference>
<feature type="chain" id="PRO_5045969932" evidence="2">
    <location>
        <begin position="32"/>
        <end position="578"/>
    </location>
</feature>
<evidence type="ECO:0000313" key="3">
    <source>
        <dbReference type="EMBL" id="MFF5922850.1"/>
    </source>
</evidence>